<protein>
    <submittedName>
        <fullName evidence="15">Oocyte zinc finger -like</fullName>
    </submittedName>
</protein>
<keyword evidence="7" id="KW-0862">Zinc</keyword>
<sequence length="539" mass="61297">MTSSDVLLDYNNQSVLSIGFRSWCNCLMKMNKDSDKMTERILDLTLEIIFLVTGEDCIVVKKSGDRIVHSGSPRLTEGFFQAQRPSMLLSSHSLMQERNKMILELTNKIIHLLTGEECEYLGHEDICKHVMMDTNQPLRPMGRAVHRNTFSKSHIPASTAKYMSEEKRKVNRERTFINNLLKWSRKPVKDVEEEPTGLERTLSNGDLYTTIKHKQTQCPSSRVKGELPLCKGSLRETDILSPTEHSQVEDISVHIKEESASCEEGNVTDTPTEQTEYLAVHIKEESTSSEEDNFSDPDIYTPTEYMQSEDRDTDASYNSAQSGTYWKSSESNSDLDKDLYTSSSPSCTVCGKCFPTNSSLQTHEKIHTHDKPFFCSECGKSFINSSNLITHRRIHTGEKPFFCPECGKYFTCSSNLAAHQRTHTGDRAFPCPECRKCFSTNFNLIAHLRIHTGEKPFSCVACGKCFTNNSGLISHQRIHTGEKPFSCPECGKCFSDKTDLTRHHRIHTGEKPFTCTECGKSFRHKSALNRHQRIHNEQR</sequence>
<dbReference type="SMART" id="SM00355">
    <property type="entry name" value="ZnF_C2H2"/>
    <property type="match status" value="7"/>
</dbReference>
<dbReference type="SUPFAM" id="SSF57667">
    <property type="entry name" value="beta-beta-alpha zinc fingers"/>
    <property type="match status" value="4"/>
</dbReference>
<evidence type="ECO:0000313" key="16">
    <source>
        <dbReference type="Proteomes" id="UP001295444"/>
    </source>
</evidence>
<feature type="region of interest" description="Disordered" evidence="13">
    <location>
        <begin position="283"/>
        <end position="333"/>
    </location>
</feature>
<evidence type="ECO:0000256" key="1">
    <source>
        <dbReference type="ARBA" id="ARBA00003767"/>
    </source>
</evidence>
<dbReference type="FunFam" id="3.30.160.60:FF:000446">
    <property type="entry name" value="Zinc finger protein"/>
    <property type="match status" value="1"/>
</dbReference>
<feature type="domain" description="C2H2-type" evidence="14">
    <location>
        <begin position="429"/>
        <end position="456"/>
    </location>
</feature>
<keyword evidence="8" id="KW-0805">Transcription regulation</keyword>
<evidence type="ECO:0000256" key="5">
    <source>
        <dbReference type="ARBA" id="ARBA00022737"/>
    </source>
</evidence>
<feature type="domain" description="C2H2-type" evidence="14">
    <location>
        <begin position="401"/>
        <end position="428"/>
    </location>
</feature>
<dbReference type="FunFam" id="3.30.160.60:FF:000710">
    <property type="entry name" value="Zinc finger protein 768"/>
    <property type="match status" value="1"/>
</dbReference>
<comment type="subcellular location">
    <subcellularLocation>
        <location evidence="2">Nucleus</location>
    </subcellularLocation>
</comment>
<dbReference type="PANTHER" id="PTHR23226">
    <property type="entry name" value="ZINC FINGER AND SCAN DOMAIN-CONTAINING"/>
    <property type="match status" value="1"/>
</dbReference>
<dbReference type="PANTHER" id="PTHR23226:SF397">
    <property type="entry name" value="C2H2-TYPE DOMAIN-CONTAINING PROTEIN"/>
    <property type="match status" value="1"/>
</dbReference>
<dbReference type="GO" id="GO:0000981">
    <property type="term" value="F:DNA-binding transcription factor activity, RNA polymerase II-specific"/>
    <property type="evidence" value="ECO:0007669"/>
    <property type="project" value="TreeGrafter"/>
</dbReference>
<evidence type="ECO:0000256" key="9">
    <source>
        <dbReference type="ARBA" id="ARBA00023125"/>
    </source>
</evidence>
<name>A0AAD1TDK6_PELCU</name>
<dbReference type="AlphaFoldDB" id="A0AAD1TDK6"/>
<keyword evidence="11" id="KW-0539">Nucleus</keyword>
<evidence type="ECO:0000313" key="15">
    <source>
        <dbReference type="EMBL" id="CAH2321073.1"/>
    </source>
</evidence>
<dbReference type="EMBL" id="OW240922">
    <property type="protein sequence ID" value="CAH2321073.1"/>
    <property type="molecule type" value="Genomic_DNA"/>
</dbReference>
<dbReference type="Pfam" id="PF00096">
    <property type="entry name" value="zf-C2H2"/>
    <property type="match status" value="7"/>
</dbReference>
<evidence type="ECO:0000256" key="13">
    <source>
        <dbReference type="SAM" id="MobiDB-lite"/>
    </source>
</evidence>
<evidence type="ECO:0000256" key="2">
    <source>
        <dbReference type="ARBA" id="ARBA00004123"/>
    </source>
</evidence>
<dbReference type="Proteomes" id="UP001295444">
    <property type="component" value="Chromosome 11"/>
</dbReference>
<evidence type="ECO:0000256" key="4">
    <source>
        <dbReference type="ARBA" id="ARBA00022723"/>
    </source>
</evidence>
<feature type="domain" description="C2H2-type" evidence="14">
    <location>
        <begin position="485"/>
        <end position="512"/>
    </location>
</feature>
<proteinExistence type="inferred from homology"/>
<dbReference type="GO" id="GO:0000978">
    <property type="term" value="F:RNA polymerase II cis-regulatory region sequence-specific DNA binding"/>
    <property type="evidence" value="ECO:0007669"/>
    <property type="project" value="TreeGrafter"/>
</dbReference>
<comment type="similarity">
    <text evidence="3">Belongs to the krueppel C2H2-type zinc-finger protein family.</text>
</comment>
<feature type="compositionally biased region" description="Polar residues" evidence="13">
    <location>
        <begin position="315"/>
        <end position="332"/>
    </location>
</feature>
<dbReference type="FunFam" id="3.30.160.60:FF:000936">
    <property type="entry name" value="Zinc finger protein 577"/>
    <property type="match status" value="1"/>
</dbReference>
<keyword evidence="9" id="KW-0238">DNA-binding</keyword>
<feature type="domain" description="C2H2-type" evidence="14">
    <location>
        <begin position="513"/>
        <end position="539"/>
    </location>
</feature>
<evidence type="ECO:0000256" key="6">
    <source>
        <dbReference type="ARBA" id="ARBA00022771"/>
    </source>
</evidence>
<evidence type="ECO:0000259" key="14">
    <source>
        <dbReference type="PROSITE" id="PS50157"/>
    </source>
</evidence>
<evidence type="ECO:0000256" key="12">
    <source>
        <dbReference type="PROSITE-ProRule" id="PRU00042"/>
    </source>
</evidence>
<keyword evidence="5" id="KW-0677">Repeat</keyword>
<accession>A0AAD1TDK6</accession>
<dbReference type="FunFam" id="3.30.160.60:FF:001772">
    <property type="entry name" value="Uncharacterized protein"/>
    <property type="match status" value="1"/>
</dbReference>
<keyword evidence="6 12" id="KW-0863">Zinc-finger</keyword>
<evidence type="ECO:0000256" key="3">
    <source>
        <dbReference type="ARBA" id="ARBA00006991"/>
    </source>
</evidence>
<keyword evidence="4" id="KW-0479">Metal-binding</keyword>
<dbReference type="PROSITE" id="PS50157">
    <property type="entry name" value="ZINC_FINGER_C2H2_2"/>
    <property type="match status" value="7"/>
</dbReference>
<evidence type="ECO:0000256" key="8">
    <source>
        <dbReference type="ARBA" id="ARBA00023015"/>
    </source>
</evidence>
<gene>
    <name evidence="15" type="ORF">PECUL_23A059897</name>
</gene>
<feature type="domain" description="C2H2-type" evidence="14">
    <location>
        <begin position="373"/>
        <end position="400"/>
    </location>
</feature>
<dbReference type="Gene3D" id="3.30.160.60">
    <property type="entry name" value="Classic Zinc Finger"/>
    <property type="match status" value="7"/>
</dbReference>
<feature type="domain" description="C2H2-type" evidence="14">
    <location>
        <begin position="457"/>
        <end position="484"/>
    </location>
</feature>
<feature type="domain" description="C2H2-type" evidence="14">
    <location>
        <begin position="345"/>
        <end position="372"/>
    </location>
</feature>
<dbReference type="InterPro" id="IPR036236">
    <property type="entry name" value="Znf_C2H2_sf"/>
</dbReference>
<comment type="function">
    <text evidence="1">May be involved in transcriptional regulation.</text>
</comment>
<evidence type="ECO:0000256" key="11">
    <source>
        <dbReference type="ARBA" id="ARBA00023242"/>
    </source>
</evidence>
<dbReference type="InterPro" id="IPR013087">
    <property type="entry name" value="Znf_C2H2_type"/>
</dbReference>
<organism evidence="15 16">
    <name type="scientific">Pelobates cultripes</name>
    <name type="common">Western spadefoot toad</name>
    <dbReference type="NCBI Taxonomy" id="61616"/>
    <lineage>
        <taxon>Eukaryota</taxon>
        <taxon>Metazoa</taxon>
        <taxon>Chordata</taxon>
        <taxon>Craniata</taxon>
        <taxon>Vertebrata</taxon>
        <taxon>Euteleostomi</taxon>
        <taxon>Amphibia</taxon>
        <taxon>Batrachia</taxon>
        <taxon>Anura</taxon>
        <taxon>Pelobatoidea</taxon>
        <taxon>Pelobatidae</taxon>
        <taxon>Pelobates</taxon>
    </lineage>
</organism>
<keyword evidence="16" id="KW-1185">Reference proteome</keyword>
<dbReference type="FunFam" id="3.30.160.60:FF:002343">
    <property type="entry name" value="Zinc finger protein 33A"/>
    <property type="match status" value="2"/>
</dbReference>
<reference evidence="15" key="1">
    <citation type="submission" date="2022-03" db="EMBL/GenBank/DDBJ databases">
        <authorList>
            <person name="Alioto T."/>
            <person name="Alioto T."/>
            <person name="Gomez Garrido J."/>
        </authorList>
    </citation>
    <scope>NUCLEOTIDE SEQUENCE</scope>
</reference>
<evidence type="ECO:0000256" key="10">
    <source>
        <dbReference type="ARBA" id="ARBA00023163"/>
    </source>
</evidence>
<dbReference type="GO" id="GO:0005634">
    <property type="term" value="C:nucleus"/>
    <property type="evidence" value="ECO:0007669"/>
    <property type="project" value="UniProtKB-SubCell"/>
</dbReference>
<dbReference type="GO" id="GO:0008270">
    <property type="term" value="F:zinc ion binding"/>
    <property type="evidence" value="ECO:0007669"/>
    <property type="project" value="UniProtKB-KW"/>
</dbReference>
<dbReference type="FunFam" id="3.30.160.60:FF:000097">
    <property type="entry name" value="Zinc finger protein"/>
    <property type="match status" value="1"/>
</dbReference>
<keyword evidence="10" id="KW-0804">Transcription</keyword>
<evidence type="ECO:0000256" key="7">
    <source>
        <dbReference type="ARBA" id="ARBA00022833"/>
    </source>
</evidence>
<dbReference type="PROSITE" id="PS00028">
    <property type="entry name" value="ZINC_FINGER_C2H2_1"/>
    <property type="match status" value="7"/>
</dbReference>